<organism evidence="1 2">
    <name type="scientific">Planobispora takensis</name>
    <dbReference type="NCBI Taxonomy" id="1367882"/>
    <lineage>
        <taxon>Bacteria</taxon>
        <taxon>Bacillati</taxon>
        <taxon>Actinomycetota</taxon>
        <taxon>Actinomycetes</taxon>
        <taxon>Streptosporangiales</taxon>
        <taxon>Streptosporangiaceae</taxon>
        <taxon>Planobispora</taxon>
    </lineage>
</organism>
<dbReference type="Pfam" id="PF09485">
    <property type="entry name" value="CRISPR_Cse2"/>
    <property type="match status" value="1"/>
</dbReference>
<dbReference type="InterPro" id="IPR013382">
    <property type="entry name" value="CRISPR-assoc_prot_Cse2"/>
</dbReference>
<protein>
    <submittedName>
        <fullName evidence="1">Type I-E CRISPR-associated protein Cse2/CasB</fullName>
    </submittedName>
</protein>
<evidence type="ECO:0000313" key="2">
    <source>
        <dbReference type="Proteomes" id="UP000634476"/>
    </source>
</evidence>
<proteinExistence type="predicted"/>
<dbReference type="EMBL" id="BOOK01000069">
    <property type="protein sequence ID" value="GII05487.1"/>
    <property type="molecule type" value="Genomic_DNA"/>
</dbReference>
<reference evidence="1" key="1">
    <citation type="submission" date="2021-01" db="EMBL/GenBank/DDBJ databases">
        <title>Whole genome shotgun sequence of Planobispora takensis NBRC 109077.</title>
        <authorList>
            <person name="Komaki H."/>
            <person name="Tamura T."/>
        </authorList>
    </citation>
    <scope>NUCLEOTIDE SEQUENCE</scope>
    <source>
        <strain evidence="1">NBRC 109077</strain>
    </source>
</reference>
<dbReference type="CDD" id="cd09731">
    <property type="entry name" value="Cse2_I-E"/>
    <property type="match status" value="1"/>
</dbReference>
<gene>
    <name evidence="1" type="ORF">Pta02_74950</name>
</gene>
<dbReference type="Proteomes" id="UP000634476">
    <property type="component" value="Unassembled WGS sequence"/>
</dbReference>
<sequence>MSTQALSTPYDEIRERRRRFIGHLYSLHAKLESGSAHQVSEARRTLAQLRRSLNGPRYEAEAYAAVFPFDPPQVEQQAWILVAGLFALHPQPRSTRSNGSRSLGTSMKILAAERNSAERRFVQLLAVDRASLPHYLRQTIRLLSSEDITLDYYQLLDDVVTLMDERADPERVHRVRLGWARDFHRPTPSVASSPSPAI</sequence>
<comment type="caution">
    <text evidence="1">The sequence shown here is derived from an EMBL/GenBank/DDBJ whole genome shotgun (WGS) entry which is preliminary data.</text>
</comment>
<dbReference type="RefSeq" id="WP_203879700.1">
    <property type="nucleotide sequence ID" value="NZ_BOOK01000069.1"/>
</dbReference>
<dbReference type="NCBIfam" id="TIGR02548">
    <property type="entry name" value="casB_cse2"/>
    <property type="match status" value="1"/>
</dbReference>
<name>A0A8J3T532_9ACTN</name>
<dbReference type="InterPro" id="IPR038287">
    <property type="entry name" value="Cse2_sf"/>
</dbReference>
<dbReference type="AlphaFoldDB" id="A0A8J3T532"/>
<accession>A0A8J3T532</accession>
<dbReference type="Gene3D" id="1.10.520.40">
    <property type="entry name" value="CRISPR-associated protein Cse2"/>
    <property type="match status" value="1"/>
</dbReference>
<evidence type="ECO:0000313" key="1">
    <source>
        <dbReference type="EMBL" id="GII05487.1"/>
    </source>
</evidence>
<keyword evidence="2" id="KW-1185">Reference proteome</keyword>